<evidence type="ECO:0000313" key="3">
    <source>
        <dbReference type="Proteomes" id="UP000784294"/>
    </source>
</evidence>
<gene>
    <name evidence="2" type="ORF">PXEA_LOCUS1785</name>
</gene>
<keyword evidence="3" id="KW-1185">Reference proteome</keyword>
<evidence type="ECO:0000313" key="2">
    <source>
        <dbReference type="EMBL" id="VEL08345.1"/>
    </source>
</evidence>
<organism evidence="2 3">
    <name type="scientific">Protopolystoma xenopodis</name>
    <dbReference type="NCBI Taxonomy" id="117903"/>
    <lineage>
        <taxon>Eukaryota</taxon>
        <taxon>Metazoa</taxon>
        <taxon>Spiralia</taxon>
        <taxon>Lophotrochozoa</taxon>
        <taxon>Platyhelminthes</taxon>
        <taxon>Monogenea</taxon>
        <taxon>Polyopisthocotylea</taxon>
        <taxon>Polystomatidea</taxon>
        <taxon>Polystomatidae</taxon>
        <taxon>Protopolystoma</taxon>
    </lineage>
</organism>
<sequence length="71" mass="8102">MKFAKMSPSSDAVRHMTAESPVRSNRKRQRLSCVPRQPERGIKTKRLQYNCNQPSSSGQIDLRISSSCTFM</sequence>
<dbReference type="EMBL" id="CAAALY010003718">
    <property type="protein sequence ID" value="VEL08345.1"/>
    <property type="molecule type" value="Genomic_DNA"/>
</dbReference>
<evidence type="ECO:0000256" key="1">
    <source>
        <dbReference type="SAM" id="MobiDB-lite"/>
    </source>
</evidence>
<protein>
    <submittedName>
        <fullName evidence="2">Uncharacterized protein</fullName>
    </submittedName>
</protein>
<comment type="caution">
    <text evidence="2">The sequence shown here is derived from an EMBL/GenBank/DDBJ whole genome shotgun (WGS) entry which is preliminary data.</text>
</comment>
<dbReference type="Proteomes" id="UP000784294">
    <property type="component" value="Unassembled WGS sequence"/>
</dbReference>
<proteinExistence type="predicted"/>
<feature type="region of interest" description="Disordered" evidence="1">
    <location>
        <begin position="1"/>
        <end position="39"/>
    </location>
</feature>
<dbReference type="AlphaFoldDB" id="A0A3S5A6L2"/>
<accession>A0A3S5A6L2</accession>
<reference evidence="2" key="1">
    <citation type="submission" date="2018-11" db="EMBL/GenBank/DDBJ databases">
        <authorList>
            <consortium name="Pathogen Informatics"/>
        </authorList>
    </citation>
    <scope>NUCLEOTIDE SEQUENCE</scope>
</reference>
<name>A0A3S5A6L2_9PLAT</name>